<gene>
    <name evidence="18" type="ORF">PVL29_013528</name>
</gene>
<dbReference type="GO" id="GO:0046872">
    <property type="term" value="F:metal ion binding"/>
    <property type="evidence" value="ECO:0007669"/>
    <property type="project" value="UniProtKB-KW"/>
</dbReference>
<dbReference type="GO" id="GO:0034647">
    <property type="term" value="F:histone H3K4me/H3K4me2/H3K4me3 demethylase activity"/>
    <property type="evidence" value="ECO:0007669"/>
    <property type="project" value="TreeGrafter"/>
</dbReference>
<keyword evidence="11" id="KW-0539">Nucleus</keyword>
<comment type="catalytic activity">
    <reaction evidence="14">
        <text>N(6),N(6),N(6)-trimethyl-L-lysyl(4)-[histone H3] + 2-oxoglutarate + O2 = N(6),N(6)-dimethyl-L-lysyl(4)-[histone H3] + formaldehyde + succinate + CO2</text>
        <dbReference type="Rhea" id="RHEA:60212"/>
        <dbReference type="Rhea" id="RHEA-COMP:15537"/>
        <dbReference type="Rhea" id="RHEA-COMP:15540"/>
        <dbReference type="ChEBI" id="CHEBI:15379"/>
        <dbReference type="ChEBI" id="CHEBI:16526"/>
        <dbReference type="ChEBI" id="CHEBI:16810"/>
        <dbReference type="ChEBI" id="CHEBI:16842"/>
        <dbReference type="ChEBI" id="CHEBI:30031"/>
        <dbReference type="ChEBI" id="CHEBI:61961"/>
        <dbReference type="ChEBI" id="CHEBI:61976"/>
    </reaction>
    <physiologicalReaction direction="left-to-right" evidence="14">
        <dbReference type="Rhea" id="RHEA:60213"/>
    </physiologicalReaction>
</comment>
<evidence type="ECO:0000256" key="1">
    <source>
        <dbReference type="ARBA" id="ARBA00001954"/>
    </source>
</evidence>
<organism evidence="18 19">
    <name type="scientific">Vitis rotundifolia</name>
    <name type="common">Muscadine grape</name>
    <dbReference type="NCBI Taxonomy" id="103349"/>
    <lineage>
        <taxon>Eukaryota</taxon>
        <taxon>Viridiplantae</taxon>
        <taxon>Streptophyta</taxon>
        <taxon>Embryophyta</taxon>
        <taxon>Tracheophyta</taxon>
        <taxon>Spermatophyta</taxon>
        <taxon>Magnoliopsida</taxon>
        <taxon>eudicotyledons</taxon>
        <taxon>Gunneridae</taxon>
        <taxon>Pentapetalae</taxon>
        <taxon>rosids</taxon>
        <taxon>Vitales</taxon>
        <taxon>Vitaceae</taxon>
        <taxon>Viteae</taxon>
        <taxon>Vitis</taxon>
    </lineage>
</organism>
<comment type="catalytic activity">
    <reaction evidence="12">
        <text>N(6),N(6)-dimethyl-L-lysyl(4)-[histone H3] + 2-oxoglutarate + O2 = N(6)-methyl-L-lysyl(4)-[histone H3] + formaldehyde + succinate + CO2</text>
        <dbReference type="Rhea" id="RHEA:60216"/>
        <dbReference type="Rhea" id="RHEA-COMP:15540"/>
        <dbReference type="Rhea" id="RHEA-COMP:15543"/>
        <dbReference type="ChEBI" id="CHEBI:15379"/>
        <dbReference type="ChEBI" id="CHEBI:16526"/>
        <dbReference type="ChEBI" id="CHEBI:16810"/>
        <dbReference type="ChEBI" id="CHEBI:16842"/>
        <dbReference type="ChEBI" id="CHEBI:30031"/>
        <dbReference type="ChEBI" id="CHEBI:61929"/>
        <dbReference type="ChEBI" id="CHEBI:61976"/>
    </reaction>
    <physiologicalReaction direction="left-to-right" evidence="12">
        <dbReference type="Rhea" id="RHEA:60217"/>
    </physiologicalReaction>
</comment>
<dbReference type="PANTHER" id="PTHR10694">
    <property type="entry name" value="LYSINE-SPECIFIC DEMETHYLASE"/>
    <property type="match status" value="1"/>
</dbReference>
<name>A0AA39DRB3_VITRO</name>
<dbReference type="InterPro" id="IPR003889">
    <property type="entry name" value="FYrich_C"/>
</dbReference>
<dbReference type="SMART" id="SM00541">
    <property type="entry name" value="FYRN"/>
    <property type="match status" value="1"/>
</dbReference>
<evidence type="ECO:0000256" key="9">
    <source>
        <dbReference type="ARBA" id="ARBA00023015"/>
    </source>
</evidence>
<evidence type="ECO:0000256" key="5">
    <source>
        <dbReference type="ARBA" id="ARBA00022853"/>
    </source>
</evidence>
<dbReference type="GO" id="GO:0051093">
    <property type="term" value="P:negative regulation of developmental process"/>
    <property type="evidence" value="ECO:0007669"/>
    <property type="project" value="UniProtKB-ARBA"/>
</dbReference>
<comment type="cofactor">
    <cofactor evidence="1">
        <name>Fe(2+)</name>
        <dbReference type="ChEBI" id="CHEBI:29033"/>
    </cofactor>
</comment>
<accession>A0AA39DRB3</accession>
<dbReference type="GO" id="GO:0048589">
    <property type="term" value="P:developmental growth"/>
    <property type="evidence" value="ECO:0007669"/>
    <property type="project" value="UniProtKB-ARBA"/>
</dbReference>
<feature type="domain" description="JmjN" evidence="16">
    <location>
        <begin position="56"/>
        <end position="97"/>
    </location>
</feature>
<evidence type="ECO:0000259" key="17">
    <source>
        <dbReference type="PROSITE" id="PS51184"/>
    </source>
</evidence>
<dbReference type="SMART" id="SM00545">
    <property type="entry name" value="JmjN"/>
    <property type="match status" value="1"/>
</dbReference>
<reference evidence="18 19" key="1">
    <citation type="journal article" date="2023" name="BMC Biotechnol.">
        <title>Vitis rotundifolia cv Carlos genome sequencing.</title>
        <authorList>
            <person name="Huff M."/>
            <person name="Hulse-Kemp A."/>
            <person name="Scheffler B."/>
            <person name="Youngblood R."/>
            <person name="Simpson S."/>
            <person name="Babiker E."/>
            <person name="Staton M."/>
        </authorList>
    </citation>
    <scope>NUCLEOTIDE SEQUENCE [LARGE SCALE GENOMIC DNA]</scope>
    <source>
        <tissue evidence="18">Leaf</tissue>
    </source>
</reference>
<dbReference type="PROSITE" id="PS51542">
    <property type="entry name" value="FYRN"/>
    <property type="match status" value="1"/>
</dbReference>
<dbReference type="SMART" id="SM00558">
    <property type="entry name" value="JmjC"/>
    <property type="match status" value="1"/>
</dbReference>
<feature type="domain" description="JmjC" evidence="17">
    <location>
        <begin position="266"/>
        <end position="413"/>
    </location>
</feature>
<feature type="region of interest" description="Disordered" evidence="15">
    <location>
        <begin position="123"/>
        <end position="158"/>
    </location>
</feature>
<evidence type="ECO:0000313" key="18">
    <source>
        <dbReference type="EMBL" id="KAJ9691372.1"/>
    </source>
</evidence>
<dbReference type="PROSITE" id="PS51183">
    <property type="entry name" value="JMJN"/>
    <property type="match status" value="1"/>
</dbReference>
<keyword evidence="8" id="KW-0408">Iron</keyword>
<dbReference type="PROSITE" id="PS51543">
    <property type="entry name" value="FYRC"/>
    <property type="match status" value="1"/>
</dbReference>
<evidence type="ECO:0000256" key="12">
    <source>
        <dbReference type="ARBA" id="ARBA00050619"/>
    </source>
</evidence>
<comment type="caution">
    <text evidence="18">The sequence shown here is derived from an EMBL/GenBank/DDBJ whole genome shotgun (WGS) entry which is preliminary data.</text>
</comment>
<dbReference type="Pfam" id="PF02373">
    <property type="entry name" value="JmjC"/>
    <property type="match status" value="1"/>
</dbReference>
<evidence type="ECO:0000256" key="8">
    <source>
        <dbReference type="ARBA" id="ARBA00023004"/>
    </source>
</evidence>
<feature type="region of interest" description="Disordered" evidence="15">
    <location>
        <begin position="1"/>
        <end position="41"/>
    </location>
</feature>
<dbReference type="InterPro" id="IPR004198">
    <property type="entry name" value="Znf_C5HC2"/>
</dbReference>
<evidence type="ECO:0008006" key="20">
    <source>
        <dbReference type="Google" id="ProtNLM"/>
    </source>
</evidence>
<evidence type="ECO:0000256" key="3">
    <source>
        <dbReference type="ARBA" id="ARBA00006801"/>
    </source>
</evidence>
<dbReference type="AlphaFoldDB" id="A0AA39DRB3"/>
<dbReference type="InterPro" id="IPR003349">
    <property type="entry name" value="JmjN"/>
</dbReference>
<evidence type="ECO:0000256" key="11">
    <source>
        <dbReference type="ARBA" id="ARBA00023242"/>
    </source>
</evidence>
<dbReference type="GO" id="GO:0005634">
    <property type="term" value="C:nucleus"/>
    <property type="evidence" value="ECO:0007669"/>
    <property type="project" value="UniProtKB-SubCell"/>
</dbReference>
<dbReference type="GO" id="GO:0045814">
    <property type="term" value="P:negative regulation of gene expression, epigenetic"/>
    <property type="evidence" value="ECO:0007669"/>
    <property type="project" value="UniProtKB-ARBA"/>
</dbReference>
<dbReference type="Pfam" id="PF02375">
    <property type="entry name" value="JmjN"/>
    <property type="match status" value="1"/>
</dbReference>
<sequence>MEQSSLEPEFQIKEDHSSKHALKNDSNIEYSGSPQNQKISARWNPTEACRPIIEEAPVFYPTVEEFQDTLNYIASIRPKAEPYGICRIVPPPSWVPPCPLREESIWKHLKFPTRMQQVDLLQNREPMRKKNRGRKRKRRRYSRMGTTRRHSRSEVSEANIVSDSDEKFGFHSGSDFTLEEFQKHADSFKEFYFGIKDAKDNLNSDGVECNKRWEPSVEDIEGEYWRIVEQPTDEVEVYYGADLETEAFVSGFPKASSLISENDSDQYVTSGWNLNNFPRLPGSILCFEQNDISGVLVPWLYVGMCFSSFCWHVEDHHLYSLNYLHWGDSKVWYGVPGSHASALENAMRKHLPDLFEEQPYLLNELDLSVLGKEDQGNFSWKSVCGKDGTLTKAVKTRVQMEEERLDRLPIGLRLQKMERDFDLKNERECFSCFYDLHLSAASCECSPDQFACLKHARVICSCEPNRKFVLLRYTMDDLKTLVESLEGGLDAIEVWASEDLGLVSADKDACGAMLDQEREISGPIGCDQKESPPCSSRTQENLDINEPCSSSYHVSSEVVQSENQQGTFGFCASHIRTDRHNDNLNKGLTKGYESKVGQGFCIDLNLDTMSDEHVSGLQQVSYSCDSKATGNVAETFLSVCKEEKVNCPDVPKQPDIVRLGGDCDSSVSYVLPNKHHFPYPVDNGNPRVSDGSKLFGADILVSLPHSSTLPSSLPKTEILGSSDVKASTTDQTCLIPKMNFCVEPMHFGTVLFGKPWCSKQAIFPKGFTSRVKFFSVCDPTQMCYYISEVLDAGLLGPLFKVTSEGCPSETFANVSPEKCWEMVLQKLKQEIIRHSSLGKQLLPSLECLQGVNGLEMFGFLSPPIIQVIESLDPNHQCLEYWNQKSRVKMENVNDMSASNSRKYPFGLSCSPGETKAKLFGFDLTKQDPDNSSIGRGDHSVGEDIKTTLQGFFKKANREELIMMYKVFCSEYTSAEWGVAFTTLSEEIRKTCK</sequence>
<keyword evidence="5" id="KW-0156">Chromatin regulator</keyword>
<feature type="compositionally biased region" description="Polar residues" evidence="15">
    <location>
        <begin position="24"/>
        <end position="39"/>
    </location>
</feature>
<dbReference type="FunFam" id="3.30.160.360:FF:000005">
    <property type="entry name" value="Putative lysine-specific demethylase JMJ16"/>
    <property type="match status" value="1"/>
</dbReference>
<dbReference type="Gene3D" id="3.30.160.360">
    <property type="match status" value="1"/>
</dbReference>
<dbReference type="PANTHER" id="PTHR10694:SF105">
    <property type="entry name" value="LYSINE-SPECIFIC DEMETHYLASE JMJ14"/>
    <property type="match status" value="1"/>
</dbReference>
<evidence type="ECO:0000256" key="14">
    <source>
        <dbReference type="ARBA" id="ARBA00051640"/>
    </source>
</evidence>
<comment type="catalytic activity">
    <reaction evidence="13">
        <text>N(6)-methyl-L-lysyl(4)-[histone H3] + 2-oxoglutarate + O2 = L-lysyl(4)-[histone H3] + formaldehyde + succinate + CO2</text>
        <dbReference type="Rhea" id="RHEA:60220"/>
        <dbReference type="Rhea" id="RHEA-COMP:15543"/>
        <dbReference type="Rhea" id="RHEA-COMP:15547"/>
        <dbReference type="ChEBI" id="CHEBI:15379"/>
        <dbReference type="ChEBI" id="CHEBI:16526"/>
        <dbReference type="ChEBI" id="CHEBI:16810"/>
        <dbReference type="ChEBI" id="CHEBI:16842"/>
        <dbReference type="ChEBI" id="CHEBI:29969"/>
        <dbReference type="ChEBI" id="CHEBI:30031"/>
        <dbReference type="ChEBI" id="CHEBI:61929"/>
    </reaction>
    <physiologicalReaction direction="left-to-right" evidence="13">
        <dbReference type="Rhea" id="RHEA:60221"/>
    </physiologicalReaction>
</comment>
<dbReference type="GO" id="GO:0048731">
    <property type="term" value="P:system development"/>
    <property type="evidence" value="ECO:0007669"/>
    <property type="project" value="UniProtKB-ARBA"/>
</dbReference>
<keyword evidence="4" id="KW-0479">Metal-binding</keyword>
<dbReference type="Proteomes" id="UP001168098">
    <property type="component" value="Unassembled WGS sequence"/>
</dbReference>
<dbReference type="SMART" id="SM00542">
    <property type="entry name" value="FYRC"/>
    <property type="match status" value="1"/>
</dbReference>
<evidence type="ECO:0000256" key="6">
    <source>
        <dbReference type="ARBA" id="ARBA00022964"/>
    </source>
</evidence>
<feature type="compositionally biased region" description="Basic residues" evidence="15">
    <location>
        <begin position="127"/>
        <end position="151"/>
    </location>
</feature>
<evidence type="ECO:0000256" key="15">
    <source>
        <dbReference type="SAM" id="MobiDB-lite"/>
    </source>
</evidence>
<evidence type="ECO:0000256" key="13">
    <source>
        <dbReference type="ARBA" id="ARBA00050935"/>
    </source>
</evidence>
<dbReference type="SUPFAM" id="SSF51197">
    <property type="entry name" value="Clavaminate synthase-like"/>
    <property type="match status" value="1"/>
</dbReference>
<dbReference type="PROSITE" id="PS51184">
    <property type="entry name" value="JMJC"/>
    <property type="match status" value="1"/>
</dbReference>
<dbReference type="EMBL" id="JARBHA010000010">
    <property type="protein sequence ID" value="KAJ9691372.1"/>
    <property type="molecule type" value="Genomic_DNA"/>
</dbReference>
<keyword evidence="10" id="KW-0804">Transcription</keyword>
<comment type="subcellular location">
    <subcellularLocation>
        <location evidence="2">Nucleus</location>
    </subcellularLocation>
</comment>
<dbReference type="Pfam" id="PF05965">
    <property type="entry name" value="FYRC"/>
    <property type="match status" value="1"/>
</dbReference>
<protein>
    <recommendedName>
        <fullName evidence="20">Lysine-specific demethylase JMJ14</fullName>
    </recommendedName>
</protein>
<evidence type="ECO:0000256" key="7">
    <source>
        <dbReference type="ARBA" id="ARBA00023002"/>
    </source>
</evidence>
<evidence type="ECO:0000256" key="4">
    <source>
        <dbReference type="ARBA" id="ARBA00022723"/>
    </source>
</evidence>
<keyword evidence="7" id="KW-0560">Oxidoreductase</keyword>
<keyword evidence="19" id="KW-1185">Reference proteome</keyword>
<comment type="similarity">
    <text evidence="3">Belongs to the JARID1 histone demethylase family.</text>
</comment>
<keyword evidence="6" id="KW-0223">Dioxygenase</keyword>
<dbReference type="GO" id="GO:0000785">
    <property type="term" value="C:chromatin"/>
    <property type="evidence" value="ECO:0007669"/>
    <property type="project" value="TreeGrafter"/>
</dbReference>
<dbReference type="Gene3D" id="2.60.120.650">
    <property type="entry name" value="Cupin"/>
    <property type="match status" value="1"/>
</dbReference>
<dbReference type="InterPro" id="IPR003888">
    <property type="entry name" value="FYrich_N"/>
</dbReference>
<keyword evidence="9" id="KW-0805">Transcription regulation</keyword>
<dbReference type="Pfam" id="PF02928">
    <property type="entry name" value="zf-C5HC2"/>
    <property type="match status" value="1"/>
</dbReference>
<evidence type="ECO:0000256" key="2">
    <source>
        <dbReference type="ARBA" id="ARBA00004123"/>
    </source>
</evidence>
<proteinExistence type="inferred from homology"/>
<evidence type="ECO:0000256" key="10">
    <source>
        <dbReference type="ARBA" id="ARBA00023163"/>
    </source>
</evidence>
<dbReference type="InterPro" id="IPR003347">
    <property type="entry name" value="JmjC_dom"/>
</dbReference>
<evidence type="ECO:0000259" key="16">
    <source>
        <dbReference type="PROSITE" id="PS51183"/>
    </source>
</evidence>
<dbReference type="Pfam" id="PF05964">
    <property type="entry name" value="FYRN"/>
    <property type="match status" value="1"/>
</dbReference>
<evidence type="ECO:0000313" key="19">
    <source>
        <dbReference type="Proteomes" id="UP001168098"/>
    </source>
</evidence>